<gene>
    <name evidence="2" type="ORF">PPRIM_AZ9-3.1.T1050066</name>
</gene>
<protein>
    <recommendedName>
        <fullName evidence="1">RING-type domain-containing protein</fullName>
    </recommendedName>
</protein>
<evidence type="ECO:0000259" key="1">
    <source>
        <dbReference type="Pfam" id="PF13923"/>
    </source>
</evidence>
<sequence>MMKILIIADKNPVQQFDVNLNQKIYNYMSNLFDKPQEQMIIKLSPTEKQIDYEDEFQKYMSFNTSAIVFYVFDINGNSIQFTKSQLKKQNSIAQDFGYCNQEIDEISLSRNQILNSTKSFNEEKLEMLNSLSTSFQNIDINQDSMTIIQNQKCQFCTDILNETVIETPCQHFFHTKCFSIIVESQLLQKASTLECLCKKQLNFKILFFLDNKYDAEIFKYRYILNQLQVLEKNLQVMYKNEFRKCKNINSCNFFYLHQPFIQNKHLYCPYCLWEDV</sequence>
<reference evidence="2" key="1">
    <citation type="submission" date="2021-01" db="EMBL/GenBank/DDBJ databases">
        <authorList>
            <consortium name="Genoscope - CEA"/>
            <person name="William W."/>
        </authorList>
    </citation>
    <scope>NUCLEOTIDE SEQUENCE</scope>
</reference>
<comment type="caution">
    <text evidence="2">The sequence shown here is derived from an EMBL/GenBank/DDBJ whole genome shotgun (WGS) entry which is preliminary data.</text>
</comment>
<organism evidence="2 3">
    <name type="scientific">Paramecium primaurelia</name>
    <dbReference type="NCBI Taxonomy" id="5886"/>
    <lineage>
        <taxon>Eukaryota</taxon>
        <taxon>Sar</taxon>
        <taxon>Alveolata</taxon>
        <taxon>Ciliophora</taxon>
        <taxon>Intramacronucleata</taxon>
        <taxon>Oligohymenophorea</taxon>
        <taxon>Peniculida</taxon>
        <taxon>Parameciidae</taxon>
        <taxon>Paramecium</taxon>
    </lineage>
</organism>
<dbReference type="Pfam" id="PF13923">
    <property type="entry name" value="zf-C3HC4_2"/>
    <property type="match status" value="1"/>
</dbReference>
<evidence type="ECO:0000313" key="3">
    <source>
        <dbReference type="Proteomes" id="UP000688137"/>
    </source>
</evidence>
<accession>A0A8S1P4D3</accession>
<dbReference type="EMBL" id="CAJJDM010000108">
    <property type="protein sequence ID" value="CAD8097848.1"/>
    <property type="molecule type" value="Genomic_DNA"/>
</dbReference>
<proteinExistence type="predicted"/>
<feature type="domain" description="RING-type" evidence="1">
    <location>
        <begin position="152"/>
        <end position="179"/>
    </location>
</feature>
<name>A0A8S1P4D3_PARPR</name>
<dbReference type="OMA" id="NEFRKCK"/>
<dbReference type="Proteomes" id="UP000688137">
    <property type="component" value="Unassembled WGS sequence"/>
</dbReference>
<keyword evidence="3" id="KW-1185">Reference proteome</keyword>
<dbReference type="InterPro" id="IPR001841">
    <property type="entry name" value="Znf_RING"/>
</dbReference>
<dbReference type="AlphaFoldDB" id="A0A8S1P4D3"/>
<evidence type="ECO:0000313" key="2">
    <source>
        <dbReference type="EMBL" id="CAD8097848.1"/>
    </source>
</evidence>